<gene>
    <name evidence="2" type="ORF">EK0264_17000</name>
</gene>
<reference evidence="2 3" key="1">
    <citation type="journal article" date="2018" name="Int. J. Syst. Evol. Microbiol.">
        <title>Epidermidibacterium keratini gen. nov., sp. nov., a member of the family Sporichthyaceae, isolated from keratin epidermis.</title>
        <authorList>
            <person name="Lee D.G."/>
            <person name="Trujillo M.E."/>
            <person name="Kang S."/>
            <person name="Nam J.J."/>
            <person name="Kim Y.J."/>
        </authorList>
    </citation>
    <scope>NUCLEOTIDE SEQUENCE [LARGE SCALE GENOMIC DNA]</scope>
    <source>
        <strain evidence="2 3">EPI-7</strain>
    </source>
</reference>
<feature type="compositionally biased region" description="Basic and acidic residues" evidence="1">
    <location>
        <begin position="143"/>
        <end position="156"/>
    </location>
</feature>
<dbReference type="OrthoDB" id="3291843at2"/>
<dbReference type="PANTHER" id="PTHR38010">
    <property type="entry name" value="SLR0848 PROTEIN"/>
    <property type="match status" value="1"/>
</dbReference>
<protein>
    <submittedName>
        <fullName evidence="2">DivIVA domain-containing protein</fullName>
    </submittedName>
</protein>
<dbReference type="PANTHER" id="PTHR38010:SF1">
    <property type="entry name" value="SLR0848 PROTEIN"/>
    <property type="match status" value="1"/>
</dbReference>
<dbReference type="EMBL" id="CP047156">
    <property type="protein sequence ID" value="QHC01809.1"/>
    <property type="molecule type" value="Genomic_DNA"/>
</dbReference>
<proteinExistence type="predicted"/>
<feature type="region of interest" description="Disordered" evidence="1">
    <location>
        <begin position="70"/>
        <end position="156"/>
    </location>
</feature>
<feature type="compositionally biased region" description="Basic and acidic residues" evidence="1">
    <location>
        <begin position="122"/>
        <end position="136"/>
    </location>
</feature>
<keyword evidence="3" id="KW-1185">Reference proteome</keyword>
<dbReference type="KEGG" id="eke:EK0264_17000"/>
<feature type="region of interest" description="Disordered" evidence="1">
    <location>
        <begin position="204"/>
        <end position="251"/>
    </location>
</feature>
<sequence length="251" mass="27673">MRVFEILDELIETVETAKGVPMSSSAVINRSVVLDLLDDLRDAFPTSLEDAREILEQRDEIVDSARAEAQRVQETSTSEARQLVESARAQAEREVSEASAAAEQARSRATAEADRLVGGARAESESIRSRARDNAERAVAGGRAERDRLVSQHEVHRTATAQAQQLLDDAQRNAGKLRGDADKYVESSLSDLSLTLQRLMTTVERGRDKLQSRQQSVGYEDDSFERPRSSIADEAPYAEGEVGPGVFDQDR</sequence>
<accession>A0A7L4YSQ8</accession>
<feature type="compositionally biased region" description="Basic and acidic residues" evidence="1">
    <location>
        <begin position="105"/>
        <end position="115"/>
    </location>
</feature>
<dbReference type="InParanoid" id="A0A7L4YSQ8"/>
<dbReference type="Proteomes" id="UP000463857">
    <property type="component" value="Chromosome"/>
</dbReference>
<name>A0A7L4YSQ8_9ACTN</name>
<organism evidence="2 3">
    <name type="scientific">Epidermidibacterium keratini</name>
    <dbReference type="NCBI Taxonomy" id="1891644"/>
    <lineage>
        <taxon>Bacteria</taxon>
        <taxon>Bacillati</taxon>
        <taxon>Actinomycetota</taxon>
        <taxon>Actinomycetes</taxon>
        <taxon>Sporichthyales</taxon>
        <taxon>Sporichthyaceae</taxon>
        <taxon>Epidermidibacterium</taxon>
    </lineage>
</organism>
<evidence type="ECO:0000313" key="2">
    <source>
        <dbReference type="EMBL" id="QHC01809.1"/>
    </source>
</evidence>
<evidence type="ECO:0000256" key="1">
    <source>
        <dbReference type="SAM" id="MobiDB-lite"/>
    </source>
</evidence>
<evidence type="ECO:0000313" key="3">
    <source>
        <dbReference type="Proteomes" id="UP000463857"/>
    </source>
</evidence>
<dbReference type="RefSeq" id="WP_159546933.1">
    <property type="nucleotide sequence ID" value="NZ_CP047156.1"/>
</dbReference>
<dbReference type="AlphaFoldDB" id="A0A7L4YSQ8"/>